<dbReference type="RefSeq" id="WP_228849540.1">
    <property type="nucleotide sequence ID" value="NZ_JADCKQ010000011.1"/>
</dbReference>
<organism evidence="1 2">
    <name type="scientific">Halocynthiibacter styelae</name>
    <dbReference type="NCBI Taxonomy" id="2761955"/>
    <lineage>
        <taxon>Bacteria</taxon>
        <taxon>Pseudomonadati</taxon>
        <taxon>Pseudomonadota</taxon>
        <taxon>Alphaproteobacteria</taxon>
        <taxon>Rhodobacterales</taxon>
        <taxon>Paracoccaceae</taxon>
        <taxon>Halocynthiibacter</taxon>
    </lineage>
</organism>
<proteinExistence type="predicted"/>
<protein>
    <submittedName>
        <fullName evidence="1">Uncharacterized protein</fullName>
    </submittedName>
</protein>
<comment type="caution">
    <text evidence="1">The sequence shown here is derived from an EMBL/GenBank/DDBJ whole genome shotgun (WGS) entry which is preliminary data.</text>
</comment>
<evidence type="ECO:0000313" key="1">
    <source>
        <dbReference type="EMBL" id="MBI1494800.1"/>
    </source>
</evidence>
<reference evidence="1" key="1">
    <citation type="submission" date="2020-10" db="EMBL/GenBank/DDBJ databases">
        <title>Paenihalocynthiibacter styelae gen. nov., sp. nov., isolated from stalked sea squirt Styela clava.</title>
        <authorList>
            <person name="Kim Y.-O."/>
            <person name="Yoon J.-H."/>
        </authorList>
    </citation>
    <scope>NUCLEOTIDE SEQUENCE</scope>
    <source>
        <strain evidence="1">MYP1-1</strain>
    </source>
</reference>
<gene>
    <name evidence="1" type="ORF">H1D41_14230</name>
</gene>
<keyword evidence="2" id="KW-1185">Reference proteome</keyword>
<name>A0A8J7IYU3_9RHOB</name>
<dbReference type="EMBL" id="JADCKQ010000011">
    <property type="protein sequence ID" value="MBI1494800.1"/>
    <property type="molecule type" value="Genomic_DNA"/>
</dbReference>
<sequence>MTDKSNDTRWFADRTQRFYVCSALLSGEVLSHRTTIRHVDCWRLAAIIEVLANQYDWPIEREYRGKDKIRYYWLKPGTRLCDLNFPPSAKSLKEDAK</sequence>
<evidence type="ECO:0000313" key="2">
    <source>
        <dbReference type="Proteomes" id="UP000640583"/>
    </source>
</evidence>
<dbReference type="Proteomes" id="UP000640583">
    <property type="component" value="Unassembled WGS sequence"/>
</dbReference>
<dbReference type="AlphaFoldDB" id="A0A8J7IYU3"/>
<accession>A0A8J7IYU3</accession>